<keyword evidence="2" id="KW-0238">DNA-binding</keyword>
<evidence type="ECO:0000256" key="1">
    <source>
        <dbReference type="ARBA" id="ARBA00023015"/>
    </source>
</evidence>
<organism evidence="5 6">
    <name type="scientific">Nocardioides zhouii</name>
    <dbReference type="NCBI Taxonomy" id="1168729"/>
    <lineage>
        <taxon>Bacteria</taxon>
        <taxon>Bacillati</taxon>
        <taxon>Actinomycetota</taxon>
        <taxon>Actinomycetes</taxon>
        <taxon>Propionibacteriales</taxon>
        <taxon>Nocardioidaceae</taxon>
        <taxon>Nocardioides</taxon>
    </lineage>
</organism>
<dbReference type="SUPFAM" id="SSF46894">
    <property type="entry name" value="C-terminal effector domain of the bipartite response regulators"/>
    <property type="match status" value="1"/>
</dbReference>
<dbReference type="EMBL" id="SDWV01000001">
    <property type="protein sequence ID" value="RYC14893.1"/>
    <property type="molecule type" value="Genomic_DNA"/>
</dbReference>
<dbReference type="Gene3D" id="1.10.10.10">
    <property type="entry name" value="Winged helix-like DNA-binding domain superfamily/Winged helix DNA-binding domain"/>
    <property type="match status" value="1"/>
</dbReference>
<reference evidence="5 6" key="1">
    <citation type="submission" date="2019-01" db="EMBL/GenBank/DDBJ databases">
        <title>Novel species of Nocardioides.</title>
        <authorList>
            <person name="Liu Q."/>
            <person name="X Y.-H."/>
        </authorList>
    </citation>
    <scope>NUCLEOTIDE SEQUENCE [LARGE SCALE GENOMIC DNA]</scope>
    <source>
        <strain evidence="5 6">HLT2-9</strain>
    </source>
</reference>
<sequence>MRHVEQGMTNNQIAAELFISPVTVRNHVSSILIKLDATNRTQAVARFQASVRESGSGQSFSQ</sequence>
<dbReference type="PROSITE" id="PS50043">
    <property type="entry name" value="HTH_LUXR_2"/>
    <property type="match status" value="1"/>
</dbReference>
<comment type="caution">
    <text evidence="5">The sequence shown here is derived from an EMBL/GenBank/DDBJ whole genome shotgun (WGS) entry which is preliminary data.</text>
</comment>
<dbReference type="PRINTS" id="PR00038">
    <property type="entry name" value="HTHLUXR"/>
</dbReference>
<dbReference type="SMART" id="SM00421">
    <property type="entry name" value="HTH_LUXR"/>
    <property type="match status" value="1"/>
</dbReference>
<dbReference type="InterPro" id="IPR016032">
    <property type="entry name" value="Sig_transdc_resp-reg_C-effctor"/>
</dbReference>
<name>A0A4Q2T998_9ACTN</name>
<dbReference type="GO" id="GO:0006355">
    <property type="term" value="P:regulation of DNA-templated transcription"/>
    <property type="evidence" value="ECO:0007669"/>
    <property type="project" value="InterPro"/>
</dbReference>
<feature type="domain" description="HTH luxR-type" evidence="4">
    <location>
        <begin position="1"/>
        <end position="51"/>
    </location>
</feature>
<dbReference type="Proteomes" id="UP000291101">
    <property type="component" value="Unassembled WGS sequence"/>
</dbReference>
<keyword evidence="3" id="KW-0804">Transcription</keyword>
<dbReference type="AlphaFoldDB" id="A0A4Q2T998"/>
<dbReference type="PANTHER" id="PTHR44688">
    <property type="entry name" value="DNA-BINDING TRANSCRIPTIONAL ACTIVATOR DEVR_DOSR"/>
    <property type="match status" value="1"/>
</dbReference>
<proteinExistence type="predicted"/>
<dbReference type="Pfam" id="PF00196">
    <property type="entry name" value="GerE"/>
    <property type="match status" value="1"/>
</dbReference>
<dbReference type="OrthoDB" id="3197423at2"/>
<dbReference type="PROSITE" id="PS00622">
    <property type="entry name" value="HTH_LUXR_1"/>
    <property type="match status" value="1"/>
</dbReference>
<dbReference type="PANTHER" id="PTHR44688:SF16">
    <property type="entry name" value="DNA-BINDING TRANSCRIPTIONAL ACTIVATOR DEVR_DOSR"/>
    <property type="match status" value="1"/>
</dbReference>
<dbReference type="InterPro" id="IPR000792">
    <property type="entry name" value="Tscrpt_reg_LuxR_C"/>
</dbReference>
<keyword evidence="1" id="KW-0805">Transcription regulation</keyword>
<gene>
    <name evidence="5" type="ORF">EUA94_01700</name>
</gene>
<dbReference type="GO" id="GO:0003677">
    <property type="term" value="F:DNA binding"/>
    <property type="evidence" value="ECO:0007669"/>
    <property type="project" value="UniProtKB-KW"/>
</dbReference>
<evidence type="ECO:0000256" key="3">
    <source>
        <dbReference type="ARBA" id="ARBA00023163"/>
    </source>
</evidence>
<dbReference type="CDD" id="cd06170">
    <property type="entry name" value="LuxR_C_like"/>
    <property type="match status" value="1"/>
</dbReference>
<evidence type="ECO:0000259" key="4">
    <source>
        <dbReference type="PROSITE" id="PS50043"/>
    </source>
</evidence>
<evidence type="ECO:0000313" key="6">
    <source>
        <dbReference type="Proteomes" id="UP000291101"/>
    </source>
</evidence>
<evidence type="ECO:0000313" key="5">
    <source>
        <dbReference type="EMBL" id="RYC14893.1"/>
    </source>
</evidence>
<accession>A0A4Q2T998</accession>
<protein>
    <submittedName>
        <fullName evidence="5">Response regulator transcription factor</fullName>
    </submittedName>
</protein>
<dbReference type="InterPro" id="IPR036388">
    <property type="entry name" value="WH-like_DNA-bd_sf"/>
</dbReference>
<evidence type="ECO:0000256" key="2">
    <source>
        <dbReference type="ARBA" id="ARBA00023125"/>
    </source>
</evidence>
<keyword evidence="6" id="KW-1185">Reference proteome</keyword>